<dbReference type="PROSITE" id="PS50090">
    <property type="entry name" value="MYB_LIKE"/>
    <property type="match status" value="1"/>
</dbReference>
<dbReference type="InterPro" id="IPR001005">
    <property type="entry name" value="SANT/Myb"/>
</dbReference>
<protein>
    <recommendedName>
        <fullName evidence="2">Myb-like domain-containing protein</fullName>
    </recommendedName>
</protein>
<evidence type="ECO:0000259" key="2">
    <source>
        <dbReference type="PROSITE" id="PS50090"/>
    </source>
</evidence>
<feature type="region of interest" description="Disordered" evidence="1">
    <location>
        <begin position="220"/>
        <end position="246"/>
    </location>
</feature>
<accession>A0AAN6WMB6</accession>
<feature type="region of interest" description="Disordered" evidence="1">
    <location>
        <begin position="329"/>
        <end position="353"/>
    </location>
</feature>
<dbReference type="AlphaFoldDB" id="A0AAN6WMB6"/>
<dbReference type="EMBL" id="MU864475">
    <property type="protein sequence ID" value="KAK4184743.1"/>
    <property type="molecule type" value="Genomic_DNA"/>
</dbReference>
<reference evidence="3" key="2">
    <citation type="submission" date="2023-05" db="EMBL/GenBank/DDBJ databases">
        <authorList>
            <consortium name="Lawrence Berkeley National Laboratory"/>
            <person name="Steindorff A."/>
            <person name="Hensen N."/>
            <person name="Bonometti L."/>
            <person name="Westerberg I."/>
            <person name="Brannstrom I.O."/>
            <person name="Guillou S."/>
            <person name="Cros-Aarteil S."/>
            <person name="Calhoun S."/>
            <person name="Haridas S."/>
            <person name="Kuo A."/>
            <person name="Mondo S."/>
            <person name="Pangilinan J."/>
            <person name="Riley R."/>
            <person name="Labutti K."/>
            <person name="Andreopoulos B."/>
            <person name="Lipzen A."/>
            <person name="Chen C."/>
            <person name="Yanf M."/>
            <person name="Daum C."/>
            <person name="Ng V."/>
            <person name="Clum A."/>
            <person name="Ohm R."/>
            <person name="Martin F."/>
            <person name="Silar P."/>
            <person name="Natvig D."/>
            <person name="Lalanne C."/>
            <person name="Gautier V."/>
            <person name="Ament-Velasquez S.L."/>
            <person name="Kruys A."/>
            <person name="Hutchinson M.I."/>
            <person name="Powell A.J."/>
            <person name="Barry K."/>
            <person name="Miller A.N."/>
            <person name="Grigoriev I.V."/>
            <person name="Debuchy R."/>
            <person name="Gladieux P."/>
            <person name="Thoren M.H."/>
            <person name="Johannesson H."/>
        </authorList>
    </citation>
    <scope>NUCLEOTIDE SEQUENCE</scope>
    <source>
        <strain evidence="3">PSN309</strain>
    </source>
</reference>
<dbReference type="Gene3D" id="1.10.10.60">
    <property type="entry name" value="Homeodomain-like"/>
    <property type="match status" value="1"/>
</dbReference>
<dbReference type="Pfam" id="PF13921">
    <property type="entry name" value="Myb_DNA-bind_6"/>
    <property type="match status" value="1"/>
</dbReference>
<evidence type="ECO:0000256" key="1">
    <source>
        <dbReference type="SAM" id="MobiDB-lite"/>
    </source>
</evidence>
<sequence length="353" mass="39526">MGRAVSEPITKKSGPVRHPTRHVFETLEMAWYIDDRREWEDHRTAVGDLKDSTGSRSGVSFCYDRENPQSQFNPTVAAPERYERNALPPVNAPLGTTAEDPAGFEFPQSMYNYGTWTVADDRTLISARSSGQNWADLQRTYFPSKTANACRKRYERLKERRGIEDTDTSKQQRISGEYVAMRKQMWSPLAKRVGEDWEVVEEMCMSLGIRNIQTHARAHTNRWRRESRASQRAREIQMPPVSTGLPACPTDVGYDVKFDGREQGTSGDLPPMFPVHHHTDAELMPPPPFGPGSGASVEAPENLPIPAVTFAGYLNGRSTRWAVGSLKKDARSRGAASSIEGSSWHGESRCEPG</sequence>
<keyword evidence="4" id="KW-1185">Reference proteome</keyword>
<comment type="caution">
    <text evidence="3">The sequence shown here is derived from an EMBL/GenBank/DDBJ whole genome shotgun (WGS) entry which is preliminary data.</text>
</comment>
<reference evidence="3" key="1">
    <citation type="journal article" date="2023" name="Mol. Phylogenet. Evol.">
        <title>Genome-scale phylogeny and comparative genomics of the fungal order Sordariales.</title>
        <authorList>
            <person name="Hensen N."/>
            <person name="Bonometti L."/>
            <person name="Westerberg I."/>
            <person name="Brannstrom I.O."/>
            <person name="Guillou S."/>
            <person name="Cros-Aarteil S."/>
            <person name="Calhoun S."/>
            <person name="Haridas S."/>
            <person name="Kuo A."/>
            <person name="Mondo S."/>
            <person name="Pangilinan J."/>
            <person name="Riley R."/>
            <person name="LaButti K."/>
            <person name="Andreopoulos B."/>
            <person name="Lipzen A."/>
            <person name="Chen C."/>
            <person name="Yan M."/>
            <person name="Daum C."/>
            <person name="Ng V."/>
            <person name="Clum A."/>
            <person name="Steindorff A."/>
            <person name="Ohm R.A."/>
            <person name="Martin F."/>
            <person name="Silar P."/>
            <person name="Natvig D.O."/>
            <person name="Lalanne C."/>
            <person name="Gautier V."/>
            <person name="Ament-Velasquez S.L."/>
            <person name="Kruys A."/>
            <person name="Hutchinson M.I."/>
            <person name="Powell A.J."/>
            <person name="Barry K."/>
            <person name="Miller A.N."/>
            <person name="Grigoriev I.V."/>
            <person name="Debuchy R."/>
            <person name="Gladieux P."/>
            <person name="Hiltunen Thoren M."/>
            <person name="Johannesson H."/>
        </authorList>
    </citation>
    <scope>NUCLEOTIDE SEQUENCE</scope>
    <source>
        <strain evidence="3">PSN309</strain>
    </source>
</reference>
<evidence type="ECO:0000313" key="3">
    <source>
        <dbReference type="EMBL" id="KAK4184743.1"/>
    </source>
</evidence>
<organism evidence="3 4">
    <name type="scientific">Podospora australis</name>
    <dbReference type="NCBI Taxonomy" id="1536484"/>
    <lineage>
        <taxon>Eukaryota</taxon>
        <taxon>Fungi</taxon>
        <taxon>Dikarya</taxon>
        <taxon>Ascomycota</taxon>
        <taxon>Pezizomycotina</taxon>
        <taxon>Sordariomycetes</taxon>
        <taxon>Sordariomycetidae</taxon>
        <taxon>Sordariales</taxon>
        <taxon>Podosporaceae</taxon>
        <taxon>Podospora</taxon>
    </lineage>
</organism>
<name>A0AAN6WMB6_9PEZI</name>
<dbReference type="Proteomes" id="UP001302126">
    <property type="component" value="Unassembled WGS sequence"/>
</dbReference>
<feature type="compositionally biased region" description="Basic and acidic residues" evidence="1">
    <location>
        <begin position="223"/>
        <end position="235"/>
    </location>
</feature>
<dbReference type="InterPro" id="IPR009057">
    <property type="entry name" value="Homeodomain-like_sf"/>
</dbReference>
<gene>
    <name evidence="3" type="ORF">QBC35DRAFT_40112</name>
</gene>
<proteinExistence type="predicted"/>
<feature type="domain" description="Myb-like" evidence="2">
    <location>
        <begin position="108"/>
        <end position="158"/>
    </location>
</feature>
<evidence type="ECO:0000313" key="4">
    <source>
        <dbReference type="Proteomes" id="UP001302126"/>
    </source>
</evidence>
<dbReference type="CDD" id="cd00167">
    <property type="entry name" value="SANT"/>
    <property type="match status" value="1"/>
</dbReference>
<dbReference type="SUPFAM" id="SSF46689">
    <property type="entry name" value="Homeodomain-like"/>
    <property type="match status" value="1"/>
</dbReference>